<evidence type="ECO:0000313" key="3">
    <source>
        <dbReference type="EMBL" id="CAF3406979.1"/>
    </source>
</evidence>
<dbReference type="Proteomes" id="UP000663825">
    <property type="component" value="Unassembled WGS sequence"/>
</dbReference>
<accession>A0A817XPE8</accession>
<protein>
    <submittedName>
        <fullName evidence="2">Uncharacterized protein</fullName>
    </submittedName>
</protein>
<evidence type="ECO:0000313" key="5">
    <source>
        <dbReference type="EMBL" id="CAF3636647.1"/>
    </source>
</evidence>
<dbReference type="Proteomes" id="UP000663833">
    <property type="component" value="Unassembled WGS sequence"/>
</dbReference>
<organism evidence="2 10">
    <name type="scientific">Rotaria socialis</name>
    <dbReference type="NCBI Taxonomy" id="392032"/>
    <lineage>
        <taxon>Eukaryota</taxon>
        <taxon>Metazoa</taxon>
        <taxon>Spiralia</taxon>
        <taxon>Gnathifera</taxon>
        <taxon>Rotifera</taxon>
        <taxon>Eurotatoria</taxon>
        <taxon>Bdelloidea</taxon>
        <taxon>Philodinida</taxon>
        <taxon>Philodinidae</taxon>
        <taxon>Rotaria</taxon>
    </lineage>
</organism>
<reference evidence="2" key="1">
    <citation type="submission" date="2021-02" db="EMBL/GenBank/DDBJ databases">
        <authorList>
            <person name="Nowell W R."/>
        </authorList>
    </citation>
    <scope>NUCLEOTIDE SEQUENCE</scope>
</reference>
<sequence>MLFSLSSPVLLLLIFVLIIESSTGNSCKGQVDQIDTCKAVVQFPGDCDTATVNLTDTDYAKCNSANFFWSYPVHNLTLIIQTPFTAQKQPYTTYFDNEQIVSGISHVYRIFNNQETDVTTKDKTLIQYSDANYQVVLKFQGPDHLQRYGVNINYDAVSM</sequence>
<keyword evidence="11" id="KW-1185">Reference proteome</keyword>
<evidence type="ECO:0000313" key="7">
    <source>
        <dbReference type="EMBL" id="CAF4275554.1"/>
    </source>
</evidence>
<dbReference type="Proteomes" id="UP000663872">
    <property type="component" value="Unassembled WGS sequence"/>
</dbReference>
<proteinExistence type="predicted"/>
<dbReference type="EMBL" id="CAJOBR010000392">
    <property type="protein sequence ID" value="CAF4503994.1"/>
    <property type="molecule type" value="Genomic_DNA"/>
</dbReference>
<dbReference type="EMBL" id="CAJNYT010000753">
    <property type="protein sequence ID" value="CAF3369042.1"/>
    <property type="molecule type" value="Genomic_DNA"/>
</dbReference>
<dbReference type="EMBL" id="CAJOBP010000826">
    <property type="protein sequence ID" value="CAF4225161.1"/>
    <property type="molecule type" value="Genomic_DNA"/>
</dbReference>
<evidence type="ECO:0000313" key="8">
    <source>
        <dbReference type="EMBL" id="CAF4415848.1"/>
    </source>
</evidence>
<dbReference type="Proteomes" id="UP000663862">
    <property type="component" value="Unassembled WGS sequence"/>
</dbReference>
<evidence type="ECO:0000313" key="6">
    <source>
        <dbReference type="EMBL" id="CAF4225161.1"/>
    </source>
</evidence>
<name>A0A817XPE8_9BILA</name>
<feature type="signal peptide" evidence="1">
    <location>
        <begin position="1"/>
        <end position="24"/>
    </location>
</feature>
<evidence type="ECO:0000313" key="9">
    <source>
        <dbReference type="EMBL" id="CAF4503994.1"/>
    </source>
</evidence>
<evidence type="ECO:0000313" key="2">
    <source>
        <dbReference type="EMBL" id="CAF3369042.1"/>
    </source>
</evidence>
<dbReference type="EMBL" id="CAJOBO010000704">
    <property type="protein sequence ID" value="CAF4275554.1"/>
    <property type="molecule type" value="Genomic_DNA"/>
</dbReference>
<dbReference type="EMBL" id="CAJNYD010002912">
    <property type="protein sequence ID" value="CAF3454901.1"/>
    <property type="molecule type" value="Genomic_DNA"/>
</dbReference>
<dbReference type="EMBL" id="CAJNXB010005071">
    <property type="protein sequence ID" value="CAF3406979.1"/>
    <property type="molecule type" value="Genomic_DNA"/>
</dbReference>
<dbReference type="Proteomes" id="UP000663848">
    <property type="component" value="Unassembled WGS sequence"/>
</dbReference>
<feature type="chain" id="PRO_5036232467" evidence="1">
    <location>
        <begin position="25"/>
        <end position="159"/>
    </location>
</feature>
<evidence type="ECO:0000313" key="11">
    <source>
        <dbReference type="Proteomes" id="UP000663873"/>
    </source>
</evidence>
<dbReference type="Proteomes" id="UP000663873">
    <property type="component" value="Unassembled WGS sequence"/>
</dbReference>
<gene>
    <name evidence="5" type="ORF">FME351_LOCUS23731</name>
    <name evidence="2" type="ORF">GRG538_LOCUS7140</name>
    <name evidence="7" type="ORF">HFQ381_LOCUS11942</name>
    <name evidence="4" type="ORF">LUA448_LOCUS22194</name>
    <name evidence="9" type="ORF">QYT958_LOCUS4919</name>
    <name evidence="3" type="ORF">TIS948_LOCUS28226</name>
    <name evidence="8" type="ORF">TSG867_LOCUS14119</name>
    <name evidence="6" type="ORF">UJA718_LOCUS7979</name>
</gene>
<dbReference type="EMBL" id="CAJNYU010003101">
    <property type="protein sequence ID" value="CAF3636647.1"/>
    <property type="molecule type" value="Genomic_DNA"/>
</dbReference>
<dbReference type="Proteomes" id="UP000663851">
    <property type="component" value="Unassembled WGS sequence"/>
</dbReference>
<dbReference type="AlphaFoldDB" id="A0A817XPE8"/>
<evidence type="ECO:0000313" key="4">
    <source>
        <dbReference type="EMBL" id="CAF3454901.1"/>
    </source>
</evidence>
<evidence type="ECO:0000256" key="1">
    <source>
        <dbReference type="SAM" id="SignalP"/>
    </source>
</evidence>
<evidence type="ECO:0000313" key="10">
    <source>
        <dbReference type="Proteomes" id="UP000663872"/>
    </source>
</evidence>
<comment type="caution">
    <text evidence="2">The sequence shown here is derived from an EMBL/GenBank/DDBJ whole genome shotgun (WGS) entry which is preliminary data.</text>
</comment>
<keyword evidence="1" id="KW-0732">Signal</keyword>
<dbReference type="OrthoDB" id="9978282at2759"/>
<dbReference type="Proteomes" id="UP000663869">
    <property type="component" value="Unassembled WGS sequence"/>
</dbReference>
<dbReference type="EMBL" id="CAJOBQ010000774">
    <property type="protein sequence ID" value="CAF4415848.1"/>
    <property type="molecule type" value="Genomic_DNA"/>
</dbReference>